<sequence length="452" mass="50549">MVSFEVTKTVGSKSNRSYQVQSSGKRTESLQNTERLQLSFLPCSDSFGQGDKRSTHQAAKDVHQNDSAIQTQKNSENGRADCQLPSPQDPSTDKNSQRLCLKNADENTWEITTDEWVFPESFTEDIQLEGSEQHAATRDSVCCDLISPETASIEHQHNEMGDHDMNHKEIFTFSSRPRSAPHGKSPSTSPGHCIFPLDLEQDSNHDQEETQNEDNFQGTDSSEEDDNSDFIQSAKSLEISCSRQGTCDSAVLKDNTLKTISWREEYWKNPLGHSKQNLKETTVPKPQSSTIRKTEPVSNQRTLKPTLSLSPTGSKTEFFEVIPNASEKDEKSEGVSSQIKSSVSKNSLKKISRESARLPTQAGEYDWKSYQSSRLSASELQMLASMKRQQNEELKDIGISHGLSASQIDNCNVSISTSSDDTTTWNSHLPPPVSQQHHYQKEMSPLSRSNPR</sequence>
<protein>
    <submittedName>
        <fullName evidence="2">Uncharacterized protein</fullName>
    </submittedName>
</protein>
<organism evidence="2 3">
    <name type="scientific">Callipepla squamata</name>
    <name type="common">Scaled quail</name>
    <dbReference type="NCBI Taxonomy" id="9009"/>
    <lineage>
        <taxon>Eukaryota</taxon>
        <taxon>Metazoa</taxon>
        <taxon>Chordata</taxon>
        <taxon>Craniata</taxon>
        <taxon>Vertebrata</taxon>
        <taxon>Euteleostomi</taxon>
        <taxon>Archelosauria</taxon>
        <taxon>Archosauria</taxon>
        <taxon>Dinosauria</taxon>
        <taxon>Saurischia</taxon>
        <taxon>Theropoda</taxon>
        <taxon>Coelurosauria</taxon>
        <taxon>Aves</taxon>
        <taxon>Neognathae</taxon>
        <taxon>Galloanserae</taxon>
        <taxon>Galliformes</taxon>
        <taxon>Odontophoridae</taxon>
        <taxon>Callipepla</taxon>
    </lineage>
</organism>
<feature type="region of interest" description="Disordered" evidence="1">
    <location>
        <begin position="175"/>
        <end position="228"/>
    </location>
</feature>
<feature type="compositionally biased region" description="Low complexity" evidence="1">
    <location>
        <begin position="334"/>
        <end position="346"/>
    </location>
</feature>
<feature type="region of interest" description="Disordered" evidence="1">
    <location>
        <begin position="47"/>
        <end position="96"/>
    </location>
</feature>
<reference evidence="2 3" key="1">
    <citation type="submission" date="2016-07" db="EMBL/GenBank/DDBJ databases">
        <title>Disparate Historic Effective Population Sizes Predicted by Modern Levels of Genome Diversity for the Scaled Quail (Callipepla squamata) and the Northern Bobwhite (Colinus virginianus): Inferences from First and Second Generation Draft Genome Assemblies for Sympatric New World Quail.</title>
        <authorList>
            <person name="Oldeschulte D.L."/>
            <person name="Halley Y.A."/>
            <person name="Bhattarai E.K."/>
            <person name="Brashear W.A."/>
            <person name="Hill J."/>
            <person name="Metz R.P."/>
            <person name="Johnson C.D."/>
            <person name="Rollins D."/>
            <person name="Peterson M.J."/>
            <person name="Bickhart D.M."/>
            <person name="Decker J.E."/>
            <person name="Seabury C.M."/>
        </authorList>
    </citation>
    <scope>NUCLEOTIDE SEQUENCE [LARGE SCALE GENOMIC DNA]</scope>
    <source>
        <strain evidence="2 3">Texas</strain>
        <tissue evidence="2">Leg muscle</tissue>
    </source>
</reference>
<dbReference type="AlphaFoldDB" id="A0A226NFL1"/>
<evidence type="ECO:0000313" key="2">
    <source>
        <dbReference type="EMBL" id="OXB66217.1"/>
    </source>
</evidence>
<gene>
    <name evidence="2" type="ORF">ASZ78_000642</name>
</gene>
<dbReference type="InterPro" id="IPR040441">
    <property type="entry name" value="CFA20/CFAP20DC"/>
</dbReference>
<dbReference type="Proteomes" id="UP000198323">
    <property type="component" value="Unassembled WGS sequence"/>
</dbReference>
<dbReference type="OrthoDB" id="10261083at2759"/>
<accession>A0A226NFL1</accession>
<feature type="region of interest" description="Disordered" evidence="1">
    <location>
        <begin position="414"/>
        <end position="452"/>
    </location>
</feature>
<keyword evidence="3" id="KW-1185">Reference proteome</keyword>
<feature type="region of interest" description="Disordered" evidence="1">
    <location>
        <begin position="273"/>
        <end position="355"/>
    </location>
</feature>
<feature type="region of interest" description="Disordered" evidence="1">
    <location>
        <begin position="1"/>
        <end position="31"/>
    </location>
</feature>
<dbReference type="EMBL" id="MCFN01000068">
    <property type="protein sequence ID" value="OXB66217.1"/>
    <property type="molecule type" value="Genomic_DNA"/>
</dbReference>
<feature type="compositionally biased region" description="Polar residues" evidence="1">
    <location>
        <begin position="9"/>
        <end position="31"/>
    </location>
</feature>
<feature type="compositionally biased region" description="Low complexity" evidence="1">
    <location>
        <begin position="414"/>
        <end position="424"/>
    </location>
</feature>
<feature type="compositionally biased region" description="Polar residues" evidence="1">
    <location>
        <begin position="284"/>
        <end position="315"/>
    </location>
</feature>
<feature type="compositionally biased region" description="Polar residues" evidence="1">
    <location>
        <begin position="65"/>
        <end position="77"/>
    </location>
</feature>
<feature type="compositionally biased region" description="Basic and acidic residues" evidence="1">
    <location>
        <begin position="50"/>
        <end position="64"/>
    </location>
</feature>
<name>A0A226NFL1_CALSU</name>
<evidence type="ECO:0000256" key="1">
    <source>
        <dbReference type="SAM" id="MobiDB-lite"/>
    </source>
</evidence>
<dbReference type="STRING" id="9009.A0A226NFL1"/>
<proteinExistence type="predicted"/>
<evidence type="ECO:0000313" key="3">
    <source>
        <dbReference type="Proteomes" id="UP000198323"/>
    </source>
</evidence>
<comment type="caution">
    <text evidence="2">The sequence shown here is derived from an EMBL/GenBank/DDBJ whole genome shotgun (WGS) entry which is preliminary data.</text>
</comment>
<dbReference type="PANTHER" id="PTHR12458">
    <property type="entry name" value="ORF PROTEIN"/>
    <property type="match status" value="1"/>
</dbReference>